<dbReference type="Gene3D" id="1.10.260.40">
    <property type="entry name" value="lambda repressor-like DNA-binding domains"/>
    <property type="match status" value="1"/>
</dbReference>
<dbReference type="RefSeq" id="WP_094476530.1">
    <property type="nucleotide sequence ID" value="NZ_NOZR01000002.1"/>
</dbReference>
<dbReference type="Proteomes" id="UP000216063">
    <property type="component" value="Unassembled WGS sequence"/>
</dbReference>
<keyword evidence="3" id="KW-1185">Reference proteome</keyword>
<feature type="region of interest" description="Disordered" evidence="1">
    <location>
        <begin position="197"/>
        <end position="232"/>
    </location>
</feature>
<dbReference type="GO" id="GO:0003677">
    <property type="term" value="F:DNA binding"/>
    <property type="evidence" value="ECO:0007669"/>
    <property type="project" value="InterPro"/>
</dbReference>
<evidence type="ECO:0000256" key="1">
    <source>
        <dbReference type="SAM" id="MobiDB-lite"/>
    </source>
</evidence>
<name>A0A255DZ38_9MYCO</name>
<reference evidence="2 3" key="1">
    <citation type="submission" date="2017-07" db="EMBL/GenBank/DDBJ databases">
        <title>The new phylogeny of genus Mycobacterium.</title>
        <authorList>
            <person name="Tortoli E."/>
            <person name="Trovato A."/>
            <person name="Cirillo D.M."/>
        </authorList>
    </citation>
    <scope>NUCLEOTIDE SEQUENCE [LARGE SCALE GENOMIC DNA]</scope>
    <source>
        <strain evidence="2 3">ATCC 33027</strain>
    </source>
</reference>
<evidence type="ECO:0000313" key="2">
    <source>
        <dbReference type="EMBL" id="OYN82372.1"/>
    </source>
</evidence>
<dbReference type="OrthoDB" id="2679623at2"/>
<sequence length="232" mass="25642">MGERRYTDAEIVRALAARGTEVSAAYFCQLRNGYRLRPSPLIVQALADFFGVLPAYFTDENSDYTTLLQRELAWLVIANDPGVRRVISAVLELPPNARDAIVTAIEQGGRGSDSIGAPIAALWKQGRYKQRRAIPLMQLAVATGIDHDRLRTLLAHDEGVVDGHHRTSVSITDLRRQLQRLDRDVRRLRCAVERVGEFGPTPVPSEAEPHSATDAGASRTSRFDYDHASAPS</sequence>
<gene>
    <name evidence="2" type="ORF">CG716_03720</name>
</gene>
<dbReference type="InterPro" id="IPR010982">
    <property type="entry name" value="Lambda_DNA-bd_dom_sf"/>
</dbReference>
<dbReference type="EMBL" id="NOZR01000002">
    <property type="protein sequence ID" value="OYN82372.1"/>
    <property type="molecule type" value="Genomic_DNA"/>
</dbReference>
<accession>A0A255DZ38</accession>
<protein>
    <submittedName>
        <fullName evidence="2">Uncharacterized protein</fullName>
    </submittedName>
</protein>
<feature type="compositionally biased region" description="Basic and acidic residues" evidence="1">
    <location>
        <begin position="221"/>
        <end position="232"/>
    </location>
</feature>
<organism evidence="2 3">
    <name type="scientific">Mycolicibacterium sphagni</name>
    <dbReference type="NCBI Taxonomy" id="1786"/>
    <lineage>
        <taxon>Bacteria</taxon>
        <taxon>Bacillati</taxon>
        <taxon>Actinomycetota</taxon>
        <taxon>Actinomycetes</taxon>
        <taxon>Mycobacteriales</taxon>
        <taxon>Mycobacteriaceae</taxon>
        <taxon>Mycolicibacterium</taxon>
    </lineage>
</organism>
<evidence type="ECO:0000313" key="3">
    <source>
        <dbReference type="Proteomes" id="UP000216063"/>
    </source>
</evidence>
<proteinExistence type="predicted"/>
<dbReference type="AlphaFoldDB" id="A0A255DZ38"/>
<comment type="caution">
    <text evidence="2">The sequence shown here is derived from an EMBL/GenBank/DDBJ whole genome shotgun (WGS) entry which is preliminary data.</text>
</comment>